<dbReference type="AlphaFoldDB" id="A0A5J4YTF3"/>
<comment type="similarity">
    <text evidence="1">Belongs to the FGGY kinase family.</text>
</comment>
<accession>A0A5J4YTF3</accession>
<dbReference type="EMBL" id="VRMN01000004">
    <property type="protein sequence ID" value="KAA8494791.1"/>
    <property type="molecule type" value="Genomic_DNA"/>
</dbReference>
<dbReference type="InterPro" id="IPR043129">
    <property type="entry name" value="ATPase_NBD"/>
</dbReference>
<dbReference type="PIRSF" id="PIRSF000538">
    <property type="entry name" value="GlpK"/>
    <property type="match status" value="1"/>
</dbReference>
<dbReference type="Proteomes" id="UP000324585">
    <property type="component" value="Unassembled WGS sequence"/>
</dbReference>
<feature type="domain" description="Carbohydrate kinase FGGY N-terminal" evidence="4">
    <location>
        <begin position="69"/>
        <end position="331"/>
    </location>
</feature>
<sequence length="589" mass="62888">MFVLAHAGNRAQHALPTAACSHVVRAECSGTPWANYALVSVGNRRRTGGHRLNFVAACASSIAETPRLVLGLDIGTSGVKVGLVDEAGCVLFSAYSVIERSASALDRIDQDPGSHADPGVSEQRPQDWLLAVQKVISESKAFISQNVACRPSGIVVTGHMQDLILVGQDGEILLGGVSIMYDDTRAREQAAELSRRLGQVVSASDLLPKLMYAKEHGPDRGLQRVQHALFGAHDYVCFILSGGRRAVSDIVTLCTTGLLDSEQTDFDYGRMAAALQMQVDTLREIMPEIVSPHDPIGTVAADVALGLFSWPELAQLPVYHALGDAGATCFGSGCVSRNDDKLHCYIGTSGWIGGSFPVLPPLGDLPSRDEETSPASTVFELAHPDDETSIVLASMTTAGGAFAWACEMFGIPPSKGSLEAATQSRPGAGDVLFLPYIRGERCPFRDSGASGAFLNLRATTTRADMLRACMEGVAFNFRAVFEALQARTGSLIDSKERLRLVGGGAVSALWADIISATLNTELEVLDDPGLVAIKGAAYCVFGSNRQLSKVERDVESSFFAGTHTIVPKAAWVHIYDARYKAFIEAKNKM</sequence>
<organism evidence="6 7">
    <name type="scientific">Porphyridium purpureum</name>
    <name type="common">Red alga</name>
    <name type="synonym">Porphyridium cruentum</name>
    <dbReference type="NCBI Taxonomy" id="35688"/>
    <lineage>
        <taxon>Eukaryota</taxon>
        <taxon>Rhodophyta</taxon>
        <taxon>Bangiophyceae</taxon>
        <taxon>Porphyridiales</taxon>
        <taxon>Porphyridiaceae</taxon>
        <taxon>Porphyridium</taxon>
    </lineage>
</organism>
<dbReference type="Gene3D" id="3.30.420.40">
    <property type="match status" value="2"/>
</dbReference>
<protein>
    <submittedName>
        <fullName evidence="6">D-xylulose kinase</fullName>
    </submittedName>
</protein>
<dbReference type="Pfam" id="PF00370">
    <property type="entry name" value="FGGY_N"/>
    <property type="match status" value="1"/>
</dbReference>
<feature type="domain" description="Carbohydrate kinase FGGY C-terminal" evidence="5">
    <location>
        <begin position="399"/>
        <end position="538"/>
    </location>
</feature>
<evidence type="ECO:0000313" key="6">
    <source>
        <dbReference type="EMBL" id="KAA8494791.1"/>
    </source>
</evidence>
<gene>
    <name evidence="6" type="ORF">FVE85_3032</name>
</gene>
<dbReference type="GO" id="GO:0005975">
    <property type="term" value="P:carbohydrate metabolic process"/>
    <property type="evidence" value="ECO:0007669"/>
    <property type="project" value="InterPro"/>
</dbReference>
<keyword evidence="2" id="KW-0808">Transferase</keyword>
<dbReference type="GO" id="GO:0016301">
    <property type="term" value="F:kinase activity"/>
    <property type="evidence" value="ECO:0007669"/>
    <property type="project" value="UniProtKB-KW"/>
</dbReference>
<evidence type="ECO:0000259" key="4">
    <source>
        <dbReference type="Pfam" id="PF00370"/>
    </source>
</evidence>
<evidence type="ECO:0000256" key="3">
    <source>
        <dbReference type="ARBA" id="ARBA00022777"/>
    </source>
</evidence>
<dbReference type="PANTHER" id="PTHR43095">
    <property type="entry name" value="SUGAR KINASE"/>
    <property type="match status" value="1"/>
</dbReference>
<dbReference type="InterPro" id="IPR018484">
    <property type="entry name" value="FGGY_N"/>
</dbReference>
<evidence type="ECO:0000313" key="7">
    <source>
        <dbReference type="Proteomes" id="UP000324585"/>
    </source>
</evidence>
<dbReference type="InterPro" id="IPR018485">
    <property type="entry name" value="FGGY_C"/>
</dbReference>
<comment type="caution">
    <text evidence="6">The sequence shown here is derived from an EMBL/GenBank/DDBJ whole genome shotgun (WGS) entry which is preliminary data.</text>
</comment>
<reference evidence="7" key="1">
    <citation type="journal article" date="2019" name="Nat. Commun.">
        <title>Expansion of phycobilisome linker gene families in mesophilic red algae.</title>
        <authorList>
            <person name="Lee J."/>
            <person name="Kim D."/>
            <person name="Bhattacharya D."/>
            <person name="Yoon H.S."/>
        </authorList>
    </citation>
    <scope>NUCLEOTIDE SEQUENCE [LARGE SCALE GENOMIC DNA]</scope>
    <source>
        <strain evidence="7">CCMP 1328</strain>
    </source>
</reference>
<evidence type="ECO:0000259" key="5">
    <source>
        <dbReference type="Pfam" id="PF02782"/>
    </source>
</evidence>
<dbReference type="CDD" id="cd07805">
    <property type="entry name" value="ASKHA_NBD_FGGY_CvXK-like"/>
    <property type="match status" value="1"/>
</dbReference>
<evidence type="ECO:0000256" key="1">
    <source>
        <dbReference type="ARBA" id="ARBA00009156"/>
    </source>
</evidence>
<dbReference type="PANTHER" id="PTHR43095:SF5">
    <property type="entry name" value="XYLULOSE KINASE"/>
    <property type="match status" value="1"/>
</dbReference>
<dbReference type="OMA" id="RVHTFCH"/>
<keyword evidence="7" id="KW-1185">Reference proteome</keyword>
<keyword evidence="3 6" id="KW-0418">Kinase</keyword>
<proteinExistence type="inferred from homology"/>
<evidence type="ECO:0000256" key="2">
    <source>
        <dbReference type="ARBA" id="ARBA00022679"/>
    </source>
</evidence>
<dbReference type="InterPro" id="IPR000577">
    <property type="entry name" value="Carb_kinase_FGGY"/>
</dbReference>
<dbReference type="InterPro" id="IPR050406">
    <property type="entry name" value="FGGY_Carb_Kinase"/>
</dbReference>
<dbReference type="SUPFAM" id="SSF53067">
    <property type="entry name" value="Actin-like ATPase domain"/>
    <property type="match status" value="2"/>
</dbReference>
<name>A0A5J4YTF3_PORPP</name>
<dbReference type="OrthoDB" id="1728974at2759"/>
<dbReference type="Pfam" id="PF02782">
    <property type="entry name" value="FGGY_C"/>
    <property type="match status" value="1"/>
</dbReference>